<feature type="domain" description="PLEKHM2 PH" evidence="9">
    <location>
        <begin position="925"/>
        <end position="1050"/>
    </location>
</feature>
<evidence type="ECO:0000313" key="10">
    <source>
        <dbReference type="EMBL" id="CAG9803065.1"/>
    </source>
</evidence>
<evidence type="ECO:0000256" key="3">
    <source>
        <dbReference type="ARBA" id="ARBA00020683"/>
    </source>
</evidence>
<keyword evidence="5" id="KW-0433">Leucine-rich repeat</keyword>
<name>A0A9N9RTL1_9DIPT</name>
<accession>A0A9N9RTL1</accession>
<dbReference type="SMART" id="SM00364">
    <property type="entry name" value="LRR_BAC"/>
    <property type="match status" value="2"/>
</dbReference>
<dbReference type="AlphaFoldDB" id="A0A9N9RTL1"/>
<dbReference type="SUPFAM" id="SSF52075">
    <property type="entry name" value="Outer arm dynein light chain 1"/>
    <property type="match status" value="1"/>
</dbReference>
<dbReference type="Pfam" id="PF12799">
    <property type="entry name" value="LRR_4"/>
    <property type="match status" value="1"/>
</dbReference>
<evidence type="ECO:0000259" key="8">
    <source>
        <dbReference type="Pfam" id="PF15904"/>
    </source>
</evidence>
<feature type="compositionally biased region" description="Low complexity" evidence="7">
    <location>
        <begin position="372"/>
        <end position="388"/>
    </location>
</feature>
<dbReference type="Gene3D" id="3.80.10.10">
    <property type="entry name" value="Ribonuclease Inhibitor"/>
    <property type="match status" value="1"/>
</dbReference>
<protein>
    <recommendedName>
        <fullName evidence="3">Serine/threonine-protein kinase 11-interacting protein</fullName>
    </recommendedName>
</protein>
<evidence type="ECO:0000256" key="5">
    <source>
        <dbReference type="ARBA" id="ARBA00022614"/>
    </source>
</evidence>
<organism evidence="10 11">
    <name type="scientific">Chironomus riparius</name>
    <dbReference type="NCBI Taxonomy" id="315576"/>
    <lineage>
        <taxon>Eukaryota</taxon>
        <taxon>Metazoa</taxon>
        <taxon>Ecdysozoa</taxon>
        <taxon>Arthropoda</taxon>
        <taxon>Hexapoda</taxon>
        <taxon>Insecta</taxon>
        <taxon>Pterygota</taxon>
        <taxon>Neoptera</taxon>
        <taxon>Endopterygota</taxon>
        <taxon>Diptera</taxon>
        <taxon>Nematocera</taxon>
        <taxon>Chironomoidea</taxon>
        <taxon>Chironomidae</taxon>
        <taxon>Chironominae</taxon>
        <taxon>Chironomus</taxon>
    </lineage>
</organism>
<dbReference type="Pfam" id="PF15904">
    <property type="entry name" value="LIP1"/>
    <property type="match status" value="1"/>
</dbReference>
<dbReference type="PANTHER" id="PTHR15454">
    <property type="entry name" value="NISCHARIN RELATED"/>
    <property type="match status" value="1"/>
</dbReference>
<dbReference type="PROSITE" id="PS51450">
    <property type="entry name" value="LRR"/>
    <property type="match status" value="3"/>
</dbReference>
<evidence type="ECO:0000256" key="6">
    <source>
        <dbReference type="ARBA" id="ARBA00022737"/>
    </source>
</evidence>
<dbReference type="InterPro" id="IPR031782">
    <property type="entry name" value="LIP1_N"/>
</dbReference>
<evidence type="ECO:0000256" key="1">
    <source>
        <dbReference type="ARBA" id="ARBA00004496"/>
    </source>
</evidence>
<evidence type="ECO:0000256" key="4">
    <source>
        <dbReference type="ARBA" id="ARBA00022490"/>
    </source>
</evidence>
<feature type="compositionally biased region" description="Polar residues" evidence="7">
    <location>
        <begin position="350"/>
        <end position="371"/>
    </location>
</feature>
<dbReference type="PANTHER" id="PTHR15454:SF69">
    <property type="entry name" value="SERINE_THREONINE-PROTEIN KINASE 11-INTERACTING PROTEIN"/>
    <property type="match status" value="1"/>
</dbReference>
<dbReference type="InterPro" id="IPR057288">
    <property type="entry name" value="PH_PLEKHM2"/>
</dbReference>
<sequence length="1211" mass="137512">MDPKKIHNLSKLIRQQGDKLLTSEFQLKLTGELLRALNDSFSLIIDDDELTPPQTFQVTKPNNSKSNVFRELMFIYDFIQKTLVLKLTKYIDDETIEEDDDNCVIDISKFRNMTTLEIQRVSIKRIVGLQQLRQQLQELVVEKSLTDIKDLIMHCAGDNCSGFIWNSLKRIDFSYNNLERVDNSFEFTPYIQFLNLSHNKIVQIPALVYLPNLKILNLSFNQLTNMPKLNVETYRRLQVLIINDNFIEDLSGLVRLDALLELDISGNCLLDHALLLPLCTLSSLRYLNMSGNPLAFHPKHRVATCRYLSKNAATVQFQLDGELLSKQEKSLAGSYENYYPIYGHRMNLGRTSSSNSNAHTPTTKSVSNTPDNTSLSSNISNSYSSTLNGSTVMTSSQKKVKPRSISEIEESGMEPREKSPIEKKLLREGSKDHLTTKREIEQLREQYGNEWLFNQDLIPGYENQRESTSKRRLNSGNILYGSPIHLRMDESFEASDPIETSTPQEHTLVESDDKTIYKSIDDSTNGLSNYASALEDTFTTEDETTLSDPEDNEALFIVVDETTKEDLILIIADKIIKERDAMTGKTLIKWGIQTLLSVERKRSNLIHLTFDTIRKDKKERFYRMEEPCCQEVEKILRDYLSSRPLSEMNQTVYKCPKCNSQFCRENDDDRKKNRQNDIKCPSCGNKYIIEIQKTSKCATSPKSSFFPGTVLTTLTAMQRPASSISIDKKKGEENPVGVGVVPKTSHSFSSIESAFDSNQSVAGSSVEVLSECSSQVSHTSQSSIEVIDQLSRKSEERRISTAPSLDTIDDDPGKSEGAILEKTIKEIEVEEKQQIDAEKPKVILSIGNVNLTESSSSGSICESVCTAYEQNGKKKSVKDETKSPLEGIFKTSSLLLSRTISKKEPEPVNHPSKPIQYNFDNLSIVDHRLKLFIFQNVLEDNDEKFMWLVKCIVIEDDTSSNFMPTAALVVMSTKKIYLLKIVGKETENVESWIRKSMTYSVDQIIMIRNIIFDNGLSFIMKANFNFHILLRDSKLSTILQKHITTSNQTLEISRDLSAHVNTKLLKLSDQNELIYLAMYNSCETSVLSATDSTKVLVAPKTIDRGMLVITTESIILTTNFDWLCESVSSRANDCKHVTKIEEMANLVELESLTKNSFTFVFMNELESTIEKWKLSVDSHIRIRSLLEETDKIWSVIFSIPLLSNEQNMILS</sequence>
<reference evidence="10" key="2">
    <citation type="submission" date="2022-10" db="EMBL/GenBank/DDBJ databases">
        <authorList>
            <consortium name="ENA_rothamsted_submissions"/>
            <consortium name="culmorum"/>
            <person name="King R."/>
        </authorList>
    </citation>
    <scope>NUCLEOTIDE SEQUENCE</scope>
</reference>
<dbReference type="EMBL" id="OU895878">
    <property type="protein sequence ID" value="CAG9803065.1"/>
    <property type="molecule type" value="Genomic_DNA"/>
</dbReference>
<evidence type="ECO:0000256" key="7">
    <source>
        <dbReference type="SAM" id="MobiDB-lite"/>
    </source>
</evidence>
<feature type="domain" description="LKB1 serine/threonine kinase interacting protein 1 N-terminal" evidence="8">
    <location>
        <begin position="2"/>
        <end position="89"/>
    </location>
</feature>
<comment type="subcellular location">
    <subcellularLocation>
        <location evidence="1">Cytoplasm</location>
    </subcellularLocation>
</comment>
<evidence type="ECO:0000256" key="2">
    <source>
        <dbReference type="ARBA" id="ARBA00008771"/>
    </source>
</evidence>
<dbReference type="InterPro" id="IPR025875">
    <property type="entry name" value="Leu-rich_rpt_4"/>
</dbReference>
<feature type="region of interest" description="Disordered" evidence="7">
    <location>
        <begin position="350"/>
        <end position="420"/>
    </location>
</feature>
<dbReference type="Pfam" id="PF23142">
    <property type="entry name" value="PH_PLEKHM2"/>
    <property type="match status" value="1"/>
</dbReference>
<dbReference type="InterPro" id="IPR001611">
    <property type="entry name" value="Leu-rich_rpt"/>
</dbReference>
<dbReference type="InterPro" id="IPR032675">
    <property type="entry name" value="LRR_dom_sf"/>
</dbReference>
<proteinExistence type="inferred from homology"/>
<keyword evidence="6" id="KW-0677">Repeat</keyword>
<dbReference type="OrthoDB" id="7451790at2759"/>
<evidence type="ECO:0000313" key="11">
    <source>
        <dbReference type="Proteomes" id="UP001153620"/>
    </source>
</evidence>
<keyword evidence="4" id="KW-0963">Cytoplasm</keyword>
<feature type="compositionally biased region" description="Basic and acidic residues" evidence="7">
    <location>
        <begin position="790"/>
        <end position="799"/>
    </location>
</feature>
<evidence type="ECO:0000259" key="9">
    <source>
        <dbReference type="Pfam" id="PF23142"/>
    </source>
</evidence>
<gene>
    <name evidence="10" type="ORF">CHIRRI_LOCUS5967</name>
</gene>
<dbReference type="GO" id="GO:0005737">
    <property type="term" value="C:cytoplasm"/>
    <property type="evidence" value="ECO:0007669"/>
    <property type="project" value="UniProtKB-SubCell"/>
</dbReference>
<reference evidence="10" key="1">
    <citation type="submission" date="2022-01" db="EMBL/GenBank/DDBJ databases">
        <authorList>
            <person name="King R."/>
        </authorList>
    </citation>
    <scope>NUCLEOTIDE SEQUENCE</scope>
</reference>
<comment type="similarity">
    <text evidence="2">Belongs to the STK11IP family.</text>
</comment>
<feature type="region of interest" description="Disordered" evidence="7">
    <location>
        <begin position="787"/>
        <end position="815"/>
    </location>
</feature>
<dbReference type="Proteomes" id="UP001153620">
    <property type="component" value="Chromosome 2"/>
</dbReference>
<keyword evidence="11" id="KW-1185">Reference proteome</keyword>